<proteinExistence type="predicted"/>
<feature type="domain" description="LIM zinc-binding" evidence="10">
    <location>
        <begin position="50"/>
        <end position="111"/>
    </location>
</feature>
<reference evidence="11 13" key="1">
    <citation type="journal article" date="2018" name="Gigascience">
        <title>Genomes of trombidid mites reveal novel predicted allergens and laterally-transferred genes associated with secondary metabolism.</title>
        <authorList>
            <person name="Dong X."/>
            <person name="Chaisiri K."/>
            <person name="Xia D."/>
            <person name="Armstrong S.D."/>
            <person name="Fang Y."/>
            <person name="Donnelly M.J."/>
            <person name="Kadowaki T."/>
            <person name="McGarry J.W."/>
            <person name="Darby A.C."/>
            <person name="Makepeace B.L."/>
        </authorList>
    </citation>
    <scope>NUCLEOTIDE SEQUENCE [LARGE SCALE GENOMIC DNA]</scope>
    <source>
        <strain evidence="11">UoL-WK</strain>
    </source>
</reference>
<protein>
    <submittedName>
        <fullName evidence="11">LIM/homeobox protein Lhx2-like protein</fullName>
    </submittedName>
</protein>
<dbReference type="Proteomes" id="UP000285301">
    <property type="component" value="Unassembled WGS sequence"/>
</dbReference>
<dbReference type="PROSITE" id="PS50023">
    <property type="entry name" value="LIM_DOMAIN_2"/>
    <property type="match status" value="2"/>
</dbReference>
<evidence type="ECO:0000313" key="11">
    <source>
        <dbReference type="EMBL" id="RWS15792.1"/>
    </source>
</evidence>
<keyword evidence="13" id="KW-1185">Reference proteome</keyword>
<evidence type="ECO:0000256" key="8">
    <source>
        <dbReference type="PROSITE-ProRule" id="PRU00125"/>
    </source>
</evidence>
<feature type="compositionally biased region" description="Polar residues" evidence="9">
    <location>
        <begin position="1"/>
        <end position="12"/>
    </location>
</feature>
<evidence type="ECO:0000256" key="2">
    <source>
        <dbReference type="ARBA" id="ARBA00022723"/>
    </source>
</evidence>
<feature type="region of interest" description="Disordered" evidence="9">
    <location>
        <begin position="1"/>
        <end position="26"/>
    </location>
</feature>
<evidence type="ECO:0000256" key="4">
    <source>
        <dbReference type="ARBA" id="ARBA00023038"/>
    </source>
</evidence>
<organism evidence="11 13">
    <name type="scientific">Dinothrombium tinctorium</name>
    <dbReference type="NCBI Taxonomy" id="1965070"/>
    <lineage>
        <taxon>Eukaryota</taxon>
        <taxon>Metazoa</taxon>
        <taxon>Ecdysozoa</taxon>
        <taxon>Arthropoda</taxon>
        <taxon>Chelicerata</taxon>
        <taxon>Arachnida</taxon>
        <taxon>Acari</taxon>
        <taxon>Acariformes</taxon>
        <taxon>Trombidiformes</taxon>
        <taxon>Prostigmata</taxon>
        <taxon>Anystina</taxon>
        <taxon>Parasitengona</taxon>
        <taxon>Trombidioidea</taxon>
        <taxon>Trombidiidae</taxon>
        <taxon>Dinothrombium</taxon>
    </lineage>
</organism>
<dbReference type="GO" id="GO:0046872">
    <property type="term" value="F:metal ion binding"/>
    <property type="evidence" value="ECO:0007669"/>
    <property type="project" value="UniProtKB-KW"/>
</dbReference>
<dbReference type="PANTHER" id="PTHR24208">
    <property type="entry name" value="LIM/HOMEOBOX PROTEIN LHX"/>
    <property type="match status" value="1"/>
</dbReference>
<dbReference type="AlphaFoldDB" id="A0A3S3Q8E2"/>
<dbReference type="EMBL" id="NCKU01000363">
    <property type="protein sequence ID" value="RWS15792.1"/>
    <property type="molecule type" value="Genomic_DNA"/>
</dbReference>
<keyword evidence="4 8" id="KW-0440">LIM domain</keyword>
<reference evidence="11" key="2">
    <citation type="submission" date="2018-11" db="EMBL/GenBank/DDBJ databases">
        <title>Trombidioid mite genomics.</title>
        <authorList>
            <person name="Dong X."/>
        </authorList>
    </citation>
    <scope>NUCLEOTIDE SEQUENCE</scope>
    <source>
        <strain evidence="11">UoL-WK</strain>
    </source>
</reference>
<evidence type="ECO:0000256" key="9">
    <source>
        <dbReference type="SAM" id="MobiDB-lite"/>
    </source>
</evidence>
<keyword evidence="2 8" id="KW-0479">Metal-binding</keyword>
<comment type="subcellular location">
    <subcellularLocation>
        <location evidence="1">Nucleus</location>
    </subcellularLocation>
</comment>
<sequence length="248" mass="28804">MSYSMKASQESGGCSGEHHKKSVHSIDTRSDNINRSIAFPSMDAGKRNSARCGGCGQIITDRYYLLAIDSEWHCDCLRCSYCGIKLESHLTCFSRNGIIYCREDYNRLFLSLKNCARCRLAIKPLEFVMKVRNNLCFHVKCFSCVHCNQQFEKGDYFGLVDDLVYCRYHYQIVTENRFRDHWSTTAATSITPSTTTTSTTQECLIQENKQRQQQQQQRTLGSKPRRYRKRQNQFELSSEENMDIKLSK</sequence>
<name>A0A3S3Q8E2_9ACAR</name>
<dbReference type="EMBL" id="NCKU01000131">
    <property type="protein sequence ID" value="RWS17036.1"/>
    <property type="molecule type" value="Genomic_DNA"/>
</dbReference>
<dbReference type="PROSITE" id="PS00478">
    <property type="entry name" value="LIM_DOMAIN_1"/>
    <property type="match status" value="2"/>
</dbReference>
<dbReference type="GO" id="GO:0000977">
    <property type="term" value="F:RNA polymerase II transcription regulatory region sequence-specific DNA binding"/>
    <property type="evidence" value="ECO:0007669"/>
    <property type="project" value="TreeGrafter"/>
</dbReference>
<evidence type="ECO:0000313" key="12">
    <source>
        <dbReference type="EMBL" id="RWS17036.1"/>
    </source>
</evidence>
<evidence type="ECO:0000256" key="7">
    <source>
        <dbReference type="ARBA" id="ARBA00023242"/>
    </source>
</evidence>
<accession>A0A3S3Q8E2</accession>
<dbReference type="FunFam" id="2.10.110.10:FF:000033">
    <property type="entry name" value="LIM/homeobox protein Lhx9 isoform X2"/>
    <property type="match status" value="1"/>
</dbReference>
<dbReference type="SUPFAM" id="SSF57716">
    <property type="entry name" value="Glucocorticoid receptor-like (DNA-binding domain)"/>
    <property type="match status" value="2"/>
</dbReference>
<dbReference type="Gene3D" id="2.10.110.10">
    <property type="entry name" value="Cysteine Rich Protein"/>
    <property type="match status" value="2"/>
</dbReference>
<dbReference type="GO" id="GO:0000981">
    <property type="term" value="F:DNA-binding transcription factor activity, RNA polymerase II-specific"/>
    <property type="evidence" value="ECO:0007669"/>
    <property type="project" value="TreeGrafter"/>
</dbReference>
<keyword evidence="5 11" id="KW-0238">DNA-binding</keyword>
<evidence type="ECO:0000256" key="6">
    <source>
        <dbReference type="ARBA" id="ARBA00023155"/>
    </source>
</evidence>
<keyword evidence="7" id="KW-0539">Nucleus</keyword>
<dbReference type="InterPro" id="IPR050453">
    <property type="entry name" value="LIM_Homeobox_TF"/>
</dbReference>
<gene>
    <name evidence="12" type="ORF">B4U79_02437</name>
    <name evidence="11" type="ORF">B4U79_05176</name>
</gene>
<dbReference type="OrthoDB" id="9990008at2759"/>
<comment type="caution">
    <text evidence="11">The sequence shown here is derived from an EMBL/GenBank/DDBJ whole genome shotgun (WGS) entry which is preliminary data.</text>
</comment>
<dbReference type="InterPro" id="IPR001781">
    <property type="entry name" value="Znf_LIM"/>
</dbReference>
<evidence type="ECO:0000256" key="3">
    <source>
        <dbReference type="ARBA" id="ARBA00022833"/>
    </source>
</evidence>
<dbReference type="GO" id="GO:0030182">
    <property type="term" value="P:neuron differentiation"/>
    <property type="evidence" value="ECO:0007669"/>
    <property type="project" value="TreeGrafter"/>
</dbReference>
<feature type="region of interest" description="Disordered" evidence="9">
    <location>
        <begin position="207"/>
        <end position="248"/>
    </location>
</feature>
<evidence type="ECO:0000313" key="13">
    <source>
        <dbReference type="Proteomes" id="UP000285301"/>
    </source>
</evidence>
<evidence type="ECO:0000256" key="5">
    <source>
        <dbReference type="ARBA" id="ARBA00023125"/>
    </source>
</evidence>
<dbReference type="Pfam" id="PF00412">
    <property type="entry name" value="LIM"/>
    <property type="match status" value="2"/>
</dbReference>
<dbReference type="STRING" id="1965070.A0A3S3Q8E2"/>
<feature type="domain" description="LIM zinc-binding" evidence="10">
    <location>
        <begin position="113"/>
        <end position="176"/>
    </location>
</feature>
<keyword evidence="3 8" id="KW-0862">Zinc</keyword>
<dbReference type="SMART" id="SM00132">
    <property type="entry name" value="LIM"/>
    <property type="match status" value="2"/>
</dbReference>
<dbReference type="PANTHER" id="PTHR24208:SF168">
    <property type="entry name" value="PROTEIN APTEROUS"/>
    <property type="match status" value="1"/>
</dbReference>
<dbReference type="GO" id="GO:0005634">
    <property type="term" value="C:nucleus"/>
    <property type="evidence" value="ECO:0007669"/>
    <property type="project" value="UniProtKB-SubCell"/>
</dbReference>
<keyword evidence="6 11" id="KW-0371">Homeobox</keyword>
<evidence type="ECO:0000256" key="1">
    <source>
        <dbReference type="ARBA" id="ARBA00004123"/>
    </source>
</evidence>
<evidence type="ECO:0000259" key="10">
    <source>
        <dbReference type="PROSITE" id="PS50023"/>
    </source>
</evidence>